<sequence length="180" mass="19095">MCFDTALGPCGIAWRCVSLGGAPFGIERLQLPEASADLTKQRLISGWSGRWVDCPPHEIACLIRRIQQHLLGVVLDDFQDVVLSLPGASMFARQVYAAARTIPPGESLSYGSLARRIARPGAARAVGQVLGKNPVGLIIPCHRVLAAGQRIGGFSAHGGVETKMRLLAIEGGGFSSARHC</sequence>
<dbReference type="InterPro" id="IPR036388">
    <property type="entry name" value="WH-like_DNA-bd_sf"/>
</dbReference>
<dbReference type="PROSITE" id="PS00374">
    <property type="entry name" value="MGMT"/>
    <property type="match status" value="1"/>
</dbReference>
<evidence type="ECO:0000256" key="4">
    <source>
        <dbReference type="ARBA" id="ARBA00022763"/>
    </source>
</evidence>
<dbReference type="EMBL" id="CP016027">
    <property type="protein sequence ID" value="ANJ68228.1"/>
    <property type="molecule type" value="Genomic_DNA"/>
</dbReference>
<dbReference type="PANTHER" id="PTHR10815">
    <property type="entry name" value="METHYLATED-DNA--PROTEIN-CYSTEINE METHYLTRANSFERASE"/>
    <property type="match status" value="1"/>
</dbReference>
<dbReference type="PANTHER" id="PTHR10815:SF5">
    <property type="entry name" value="METHYLATED-DNA--PROTEIN-CYSTEINE METHYLTRANSFERASE"/>
    <property type="match status" value="1"/>
</dbReference>
<evidence type="ECO:0000256" key="2">
    <source>
        <dbReference type="ARBA" id="ARBA00022603"/>
    </source>
</evidence>
<dbReference type="Pfam" id="PF01035">
    <property type="entry name" value="DNA_binding_1"/>
    <property type="match status" value="1"/>
</dbReference>
<dbReference type="CDD" id="cd06445">
    <property type="entry name" value="ATase"/>
    <property type="match status" value="1"/>
</dbReference>
<proteinExistence type="predicted"/>
<dbReference type="InterPro" id="IPR036217">
    <property type="entry name" value="MethylDNA_cys_MeTrfase_DNAb"/>
</dbReference>
<dbReference type="GO" id="GO:0006281">
    <property type="term" value="P:DNA repair"/>
    <property type="evidence" value="ECO:0007669"/>
    <property type="project" value="UniProtKB-KW"/>
</dbReference>
<comment type="catalytic activity">
    <reaction evidence="6">
        <text>a 6-O-methyl-2'-deoxyguanosine in DNA + L-cysteinyl-[protein] = S-methyl-L-cysteinyl-[protein] + a 2'-deoxyguanosine in DNA</text>
        <dbReference type="Rhea" id="RHEA:24000"/>
        <dbReference type="Rhea" id="RHEA-COMP:10131"/>
        <dbReference type="Rhea" id="RHEA-COMP:10132"/>
        <dbReference type="Rhea" id="RHEA-COMP:11367"/>
        <dbReference type="Rhea" id="RHEA-COMP:11368"/>
        <dbReference type="ChEBI" id="CHEBI:29950"/>
        <dbReference type="ChEBI" id="CHEBI:82612"/>
        <dbReference type="ChEBI" id="CHEBI:85445"/>
        <dbReference type="ChEBI" id="CHEBI:85448"/>
        <dbReference type="EC" id="2.1.1.63"/>
    </reaction>
</comment>
<name>A0A191ZK63_9GAMM</name>
<dbReference type="InterPro" id="IPR014048">
    <property type="entry name" value="MethylDNA_cys_MeTrfase_DNA-bd"/>
</dbReference>
<reference evidence="8 9" key="1">
    <citation type="submission" date="2016-06" db="EMBL/GenBank/DDBJ databases">
        <title>Insight into the functional genes involving in sulfur oxidation in Pearl River water.</title>
        <authorList>
            <person name="Luo J."/>
            <person name="Tan X."/>
            <person name="Lin W."/>
        </authorList>
    </citation>
    <scope>NUCLEOTIDE SEQUENCE [LARGE SCALE GENOMIC DNA]</scope>
    <source>
        <strain evidence="8 9">LS2</strain>
    </source>
</reference>
<organism evidence="8 9">
    <name type="scientific">Halothiobacillus diazotrophicus</name>
    <dbReference type="NCBI Taxonomy" id="1860122"/>
    <lineage>
        <taxon>Bacteria</taxon>
        <taxon>Pseudomonadati</taxon>
        <taxon>Pseudomonadota</taxon>
        <taxon>Gammaproteobacteria</taxon>
        <taxon>Chromatiales</taxon>
        <taxon>Halothiobacillaceae</taxon>
        <taxon>Halothiobacillus</taxon>
    </lineage>
</organism>
<evidence type="ECO:0000313" key="9">
    <source>
        <dbReference type="Proteomes" id="UP000078596"/>
    </source>
</evidence>
<protein>
    <recommendedName>
        <fullName evidence="7">Methylated-DNA-[protein]-cysteine S-methyltransferase DNA binding domain-containing protein</fullName>
    </recommendedName>
</protein>
<dbReference type="KEGG" id="haz:A9404_02345"/>
<dbReference type="GO" id="GO:0003908">
    <property type="term" value="F:methylated-DNA-[protein]-cysteine S-methyltransferase activity"/>
    <property type="evidence" value="ECO:0007669"/>
    <property type="project" value="UniProtKB-EC"/>
</dbReference>
<dbReference type="OrthoDB" id="9802228at2"/>
<evidence type="ECO:0000256" key="5">
    <source>
        <dbReference type="ARBA" id="ARBA00023204"/>
    </source>
</evidence>
<keyword evidence="2" id="KW-0489">Methyltransferase</keyword>
<dbReference type="Proteomes" id="UP000078596">
    <property type="component" value="Chromosome"/>
</dbReference>
<dbReference type="InterPro" id="IPR001497">
    <property type="entry name" value="MethylDNA_cys_MeTrfase_AS"/>
</dbReference>
<evidence type="ECO:0000256" key="6">
    <source>
        <dbReference type="ARBA" id="ARBA00049348"/>
    </source>
</evidence>
<evidence type="ECO:0000256" key="1">
    <source>
        <dbReference type="ARBA" id="ARBA00001286"/>
    </source>
</evidence>
<evidence type="ECO:0000259" key="7">
    <source>
        <dbReference type="Pfam" id="PF01035"/>
    </source>
</evidence>
<keyword evidence="5" id="KW-0234">DNA repair</keyword>
<dbReference type="SUPFAM" id="SSF46767">
    <property type="entry name" value="Methylated DNA-protein cysteine methyltransferase, C-terminal domain"/>
    <property type="match status" value="1"/>
</dbReference>
<keyword evidence="9" id="KW-1185">Reference proteome</keyword>
<evidence type="ECO:0000313" key="8">
    <source>
        <dbReference type="EMBL" id="ANJ68228.1"/>
    </source>
</evidence>
<feature type="domain" description="Methylated-DNA-[protein]-cysteine S-methyltransferase DNA binding" evidence="7">
    <location>
        <begin position="91"/>
        <end position="171"/>
    </location>
</feature>
<gene>
    <name evidence="8" type="ORF">A9404_02345</name>
</gene>
<evidence type="ECO:0000256" key="3">
    <source>
        <dbReference type="ARBA" id="ARBA00022679"/>
    </source>
</evidence>
<dbReference type="Gene3D" id="1.10.10.10">
    <property type="entry name" value="Winged helix-like DNA-binding domain superfamily/Winged helix DNA-binding domain"/>
    <property type="match status" value="1"/>
</dbReference>
<accession>A0A191ZK63</accession>
<dbReference type="NCBIfam" id="TIGR00589">
    <property type="entry name" value="ogt"/>
    <property type="match status" value="1"/>
</dbReference>
<comment type="catalytic activity">
    <reaction evidence="1">
        <text>a 4-O-methyl-thymidine in DNA + L-cysteinyl-[protein] = a thymidine in DNA + S-methyl-L-cysteinyl-[protein]</text>
        <dbReference type="Rhea" id="RHEA:53428"/>
        <dbReference type="Rhea" id="RHEA-COMP:10131"/>
        <dbReference type="Rhea" id="RHEA-COMP:10132"/>
        <dbReference type="Rhea" id="RHEA-COMP:13555"/>
        <dbReference type="Rhea" id="RHEA-COMP:13556"/>
        <dbReference type="ChEBI" id="CHEBI:29950"/>
        <dbReference type="ChEBI" id="CHEBI:82612"/>
        <dbReference type="ChEBI" id="CHEBI:137386"/>
        <dbReference type="ChEBI" id="CHEBI:137387"/>
        <dbReference type="EC" id="2.1.1.63"/>
    </reaction>
</comment>
<dbReference type="GO" id="GO:0032259">
    <property type="term" value="P:methylation"/>
    <property type="evidence" value="ECO:0007669"/>
    <property type="project" value="UniProtKB-KW"/>
</dbReference>
<keyword evidence="3" id="KW-0808">Transferase</keyword>
<keyword evidence="4" id="KW-0227">DNA damage</keyword>
<dbReference type="STRING" id="1860122.A9404_02345"/>
<dbReference type="AlphaFoldDB" id="A0A191ZK63"/>